<dbReference type="SUPFAM" id="SSF50494">
    <property type="entry name" value="Trypsin-like serine proteases"/>
    <property type="match status" value="1"/>
</dbReference>
<organism evidence="2 3">
    <name type="scientific">Saccharothrix texasensis</name>
    <dbReference type="NCBI Taxonomy" id="103734"/>
    <lineage>
        <taxon>Bacteria</taxon>
        <taxon>Bacillati</taxon>
        <taxon>Actinomycetota</taxon>
        <taxon>Actinomycetes</taxon>
        <taxon>Pseudonocardiales</taxon>
        <taxon>Pseudonocardiaceae</taxon>
        <taxon>Saccharothrix</taxon>
    </lineage>
</organism>
<dbReference type="InterPro" id="IPR043504">
    <property type="entry name" value="Peptidase_S1_PA_chymotrypsin"/>
</dbReference>
<dbReference type="OrthoDB" id="5928962at2"/>
<comment type="caution">
    <text evidence="2">The sequence shown here is derived from an EMBL/GenBank/DDBJ whole genome shotgun (WGS) entry which is preliminary data.</text>
</comment>
<dbReference type="AlphaFoldDB" id="A0A3N1HIN2"/>
<reference evidence="2 3" key="1">
    <citation type="submission" date="2018-11" db="EMBL/GenBank/DDBJ databases">
        <title>Sequencing the genomes of 1000 actinobacteria strains.</title>
        <authorList>
            <person name="Klenk H.-P."/>
        </authorList>
    </citation>
    <scope>NUCLEOTIDE SEQUENCE [LARGE SCALE GENOMIC DNA]</scope>
    <source>
        <strain evidence="2 3">DSM 44231</strain>
    </source>
</reference>
<protein>
    <submittedName>
        <fullName evidence="2">V8-like Glu-specific endopeptidase</fullName>
    </submittedName>
</protein>
<proteinExistence type="predicted"/>
<accession>A0A3N1HIN2</accession>
<dbReference type="Proteomes" id="UP000268727">
    <property type="component" value="Unassembled WGS sequence"/>
</dbReference>
<dbReference type="PANTHER" id="PTHR36234:SF5">
    <property type="entry name" value="LYSYL ENDOPEPTIDASE"/>
    <property type="match status" value="1"/>
</dbReference>
<sequence>MRRTLQLLAAALLAVPLSSGTATAAPAPDLVEQVQQVGQDEVVSTVLDGRHQTTTLRRPGSWYLKTHFTGLRLVAGDVLTVSDPAGGETYRYTADVTASGTATVDGTGFWAMSVTGDQAVVGLRGRDGGPAHPASRVKLDKITRGYTDAEMAAAAELAPKSVCGTNDYRDAVCYQSSNPTEFGKTKAVAKLLRNGGSLCTAWRVGADNRMLTNNHCFTSGTGIEVWFNYQCPTCGGTATATVTKVLVSSVLKTSAALDYTLFSVTNFASLASFGYLELDARVPAVGEEMYIVGHPAGKLKKLSLRDDQNGGGYCAVSAVRVNGSSSQSDIAYRCDTEGGSSGSPVLSRSTHKVIGLHHYGGCPNQGVRIDLVAAQIGALL</sequence>
<dbReference type="Gene3D" id="2.40.10.10">
    <property type="entry name" value="Trypsin-like serine proteases"/>
    <property type="match status" value="1"/>
</dbReference>
<evidence type="ECO:0000313" key="2">
    <source>
        <dbReference type="EMBL" id="ROP42383.1"/>
    </source>
</evidence>
<dbReference type="InterPro" id="IPR009003">
    <property type="entry name" value="Peptidase_S1_PA"/>
</dbReference>
<dbReference type="PANTHER" id="PTHR36234">
    <property type="entry name" value="LYSYL ENDOPEPTIDASE"/>
    <property type="match status" value="1"/>
</dbReference>
<evidence type="ECO:0000256" key="1">
    <source>
        <dbReference type="SAM" id="SignalP"/>
    </source>
</evidence>
<keyword evidence="3" id="KW-1185">Reference proteome</keyword>
<dbReference type="Pfam" id="PF13365">
    <property type="entry name" value="Trypsin_2"/>
    <property type="match status" value="1"/>
</dbReference>
<dbReference type="RefSeq" id="WP_123747343.1">
    <property type="nucleotide sequence ID" value="NZ_RJKM01000001.1"/>
</dbReference>
<dbReference type="EMBL" id="RJKM01000001">
    <property type="protein sequence ID" value="ROP42383.1"/>
    <property type="molecule type" value="Genomic_DNA"/>
</dbReference>
<evidence type="ECO:0000313" key="3">
    <source>
        <dbReference type="Proteomes" id="UP000268727"/>
    </source>
</evidence>
<gene>
    <name evidence="2" type="ORF">EDD40_7882</name>
</gene>
<feature type="signal peptide" evidence="1">
    <location>
        <begin position="1"/>
        <end position="24"/>
    </location>
</feature>
<keyword evidence="1" id="KW-0732">Signal</keyword>
<name>A0A3N1HIN2_9PSEU</name>
<feature type="chain" id="PRO_5018213568" evidence="1">
    <location>
        <begin position="25"/>
        <end position="380"/>
    </location>
</feature>